<keyword evidence="1" id="KW-0255">Endonuclease</keyword>
<reference evidence="1" key="1">
    <citation type="submission" date="2024-03" db="EMBL/GenBank/DDBJ databases">
        <authorList>
            <person name="Chantapakul B."/>
            <person name="Wang S."/>
        </authorList>
    </citation>
    <scope>NUCLEOTIDE SEQUENCE</scope>
</reference>
<proteinExistence type="predicted"/>
<protein>
    <submittedName>
        <fullName evidence="1">HNH endonuclease</fullName>
    </submittedName>
</protein>
<keyword evidence="1" id="KW-0378">Hydrolase</keyword>
<dbReference type="GO" id="GO:0004519">
    <property type="term" value="F:endonuclease activity"/>
    <property type="evidence" value="ECO:0007669"/>
    <property type="project" value="UniProtKB-KW"/>
</dbReference>
<organism evidence="1">
    <name type="scientific">Rhizobium phage IG49</name>
    <dbReference type="NCBI Taxonomy" id="3129228"/>
    <lineage>
        <taxon>Viruses</taxon>
        <taxon>Duplodnaviria</taxon>
        <taxon>Heunggongvirae</taxon>
        <taxon>Uroviricota</taxon>
        <taxon>Caudoviricetes</taxon>
    </lineage>
</organism>
<dbReference type="InterPro" id="IPR036388">
    <property type="entry name" value="WH-like_DNA-bd_sf"/>
</dbReference>
<gene>
    <name evidence="1" type="ORF">VGRTQORK_CDS0020</name>
</gene>
<sequence length="235" mass="27604">MRKFCTYIVINSSPKLPPFYVGHTSVEKFLTENYHGSVASIKWKTIWEQELSNNPHLFRRKIRSFHKTKKEAIDEEVRILRHFQAHKSELFVNMSINGSEYFGGPHSEATKMKLSLAHTGKKRGSRPKSFSEMMSRIHSGKIIAESQRLQISETIKGTRKSEEERVKISKRVKESLNTRRKDWTKIHKFISPEGLEVEVKNLSKFCRENDLSRERMSRVSYGKDSHHRGWKKCLR</sequence>
<accession>A0AAU8HZ17</accession>
<keyword evidence="1" id="KW-0540">Nuclease</keyword>
<evidence type="ECO:0000313" key="1">
    <source>
        <dbReference type="EMBL" id="XCI77633.1"/>
    </source>
</evidence>
<dbReference type="EMBL" id="PP429227">
    <property type="protein sequence ID" value="XCI77633.1"/>
    <property type="molecule type" value="Genomic_DNA"/>
</dbReference>
<name>A0AAU8HZ17_9CAUD</name>
<dbReference type="Gene3D" id="1.10.10.10">
    <property type="entry name" value="Winged helix-like DNA-binding domain superfamily/Winged helix DNA-binding domain"/>
    <property type="match status" value="1"/>
</dbReference>